<organism evidence="1 2">
    <name type="scientific">Mycena metata</name>
    <dbReference type="NCBI Taxonomy" id="1033252"/>
    <lineage>
        <taxon>Eukaryota</taxon>
        <taxon>Fungi</taxon>
        <taxon>Dikarya</taxon>
        <taxon>Basidiomycota</taxon>
        <taxon>Agaricomycotina</taxon>
        <taxon>Agaricomycetes</taxon>
        <taxon>Agaricomycetidae</taxon>
        <taxon>Agaricales</taxon>
        <taxon>Marasmiineae</taxon>
        <taxon>Mycenaceae</taxon>
        <taxon>Mycena</taxon>
    </lineage>
</organism>
<dbReference type="InterPro" id="IPR014942">
    <property type="entry name" value="AbiEii"/>
</dbReference>
<dbReference type="AlphaFoldDB" id="A0AAD7HZU6"/>
<name>A0AAD7HZU6_9AGAR</name>
<sequence>MVTKAKDIEQETKYALLAANAFKEVIQAHGNNKIDFVVGGGLALHILQQSISPTKVEHFERMTRDVDIDVSVELAVIKEIFTVKLLPKSPIETKFGAKFQWKHTTDGKGETLSMTFFQNNKNTPALNPDLAADLTVNFDICPSSEQRLRSYFTERNGFFKHRIEKAGLPVPPAHLLYLMKFQAVAARTAPPTRDICDLLFLLRHSSYFDPALKAALEPYRAANSSWCQEYFKGFLKSDDTGSLVFGHARDMYYVLVNPTNKGLYLAPKKFGEGETDEVITQLAKAIVEVYKSLVDLSKLPTLPTKDKERLVAAVMQMACKGWVPAPVSVQGLGNAEMPDSFPAEMPD</sequence>
<evidence type="ECO:0000313" key="2">
    <source>
        <dbReference type="Proteomes" id="UP001215598"/>
    </source>
</evidence>
<proteinExistence type="predicted"/>
<dbReference type="Proteomes" id="UP001215598">
    <property type="component" value="Unassembled WGS sequence"/>
</dbReference>
<gene>
    <name evidence="1" type="ORF">B0H16DRAFT_1468871</name>
</gene>
<keyword evidence="2" id="KW-1185">Reference proteome</keyword>
<accession>A0AAD7HZU6</accession>
<evidence type="ECO:0000313" key="1">
    <source>
        <dbReference type="EMBL" id="KAJ7731869.1"/>
    </source>
</evidence>
<protein>
    <submittedName>
        <fullName evidence="1">Uncharacterized protein</fullName>
    </submittedName>
</protein>
<dbReference type="Pfam" id="PF08843">
    <property type="entry name" value="AbiEii"/>
    <property type="match status" value="1"/>
</dbReference>
<dbReference type="EMBL" id="JARKIB010000149">
    <property type="protein sequence ID" value="KAJ7731869.1"/>
    <property type="molecule type" value="Genomic_DNA"/>
</dbReference>
<reference evidence="1" key="1">
    <citation type="submission" date="2023-03" db="EMBL/GenBank/DDBJ databases">
        <title>Massive genome expansion in bonnet fungi (Mycena s.s.) driven by repeated elements and novel gene families across ecological guilds.</title>
        <authorList>
            <consortium name="Lawrence Berkeley National Laboratory"/>
            <person name="Harder C.B."/>
            <person name="Miyauchi S."/>
            <person name="Viragh M."/>
            <person name="Kuo A."/>
            <person name="Thoen E."/>
            <person name="Andreopoulos B."/>
            <person name="Lu D."/>
            <person name="Skrede I."/>
            <person name="Drula E."/>
            <person name="Henrissat B."/>
            <person name="Morin E."/>
            <person name="Kohler A."/>
            <person name="Barry K."/>
            <person name="LaButti K."/>
            <person name="Morin E."/>
            <person name="Salamov A."/>
            <person name="Lipzen A."/>
            <person name="Mereny Z."/>
            <person name="Hegedus B."/>
            <person name="Baldrian P."/>
            <person name="Stursova M."/>
            <person name="Weitz H."/>
            <person name="Taylor A."/>
            <person name="Grigoriev I.V."/>
            <person name="Nagy L.G."/>
            <person name="Martin F."/>
            <person name="Kauserud H."/>
        </authorList>
    </citation>
    <scope>NUCLEOTIDE SEQUENCE</scope>
    <source>
        <strain evidence="1">CBHHK182m</strain>
    </source>
</reference>
<comment type="caution">
    <text evidence="1">The sequence shown here is derived from an EMBL/GenBank/DDBJ whole genome shotgun (WGS) entry which is preliminary data.</text>
</comment>